<accession>A0ABP5LJA2</accession>
<protein>
    <recommendedName>
        <fullName evidence="4">Lipoprotein</fullName>
    </recommendedName>
</protein>
<proteinExistence type="predicted"/>
<keyword evidence="1" id="KW-0732">Signal</keyword>
<evidence type="ECO:0000313" key="3">
    <source>
        <dbReference type="Proteomes" id="UP001422759"/>
    </source>
</evidence>
<dbReference type="RefSeq" id="WP_344466067.1">
    <property type="nucleotide sequence ID" value="NZ_BAAANT010000019.1"/>
</dbReference>
<dbReference type="EMBL" id="BAAANT010000019">
    <property type="protein sequence ID" value="GAA2146171.1"/>
    <property type="molecule type" value="Genomic_DNA"/>
</dbReference>
<evidence type="ECO:0000313" key="2">
    <source>
        <dbReference type="EMBL" id="GAA2146171.1"/>
    </source>
</evidence>
<sequence length="111" mass="11832">MRRAARWLAPALLLLPCAVACDPAGERSPSFDAQASASAVACLAHQTGTPDKRYTGGVASDPRSVLELMKFYTANGTKAYCDGKPPTEADRRWTSLYVSLGGDPVHVVQSH</sequence>
<name>A0ABP5LJA2_9ACTN</name>
<gene>
    <name evidence="2" type="ORF">GCM10009760_35580</name>
</gene>
<dbReference type="Proteomes" id="UP001422759">
    <property type="component" value="Unassembled WGS sequence"/>
</dbReference>
<evidence type="ECO:0008006" key="4">
    <source>
        <dbReference type="Google" id="ProtNLM"/>
    </source>
</evidence>
<feature type="signal peptide" evidence="1">
    <location>
        <begin position="1"/>
        <end position="20"/>
    </location>
</feature>
<evidence type="ECO:0000256" key="1">
    <source>
        <dbReference type="SAM" id="SignalP"/>
    </source>
</evidence>
<comment type="caution">
    <text evidence="2">The sequence shown here is derived from an EMBL/GenBank/DDBJ whole genome shotgun (WGS) entry which is preliminary data.</text>
</comment>
<reference evidence="3" key="1">
    <citation type="journal article" date="2019" name="Int. J. Syst. Evol. Microbiol.">
        <title>The Global Catalogue of Microorganisms (GCM) 10K type strain sequencing project: providing services to taxonomists for standard genome sequencing and annotation.</title>
        <authorList>
            <consortium name="The Broad Institute Genomics Platform"/>
            <consortium name="The Broad Institute Genome Sequencing Center for Infectious Disease"/>
            <person name="Wu L."/>
            <person name="Ma J."/>
        </authorList>
    </citation>
    <scope>NUCLEOTIDE SEQUENCE [LARGE SCALE GENOMIC DNA]</scope>
    <source>
        <strain evidence="3">JCM 14560</strain>
    </source>
</reference>
<keyword evidence="3" id="KW-1185">Reference proteome</keyword>
<feature type="chain" id="PRO_5045831202" description="Lipoprotein" evidence="1">
    <location>
        <begin position="21"/>
        <end position="111"/>
    </location>
</feature>
<organism evidence="2 3">
    <name type="scientific">Kitasatospora kazusensis</name>
    <dbReference type="NCBI Taxonomy" id="407974"/>
    <lineage>
        <taxon>Bacteria</taxon>
        <taxon>Bacillati</taxon>
        <taxon>Actinomycetota</taxon>
        <taxon>Actinomycetes</taxon>
        <taxon>Kitasatosporales</taxon>
        <taxon>Streptomycetaceae</taxon>
        <taxon>Kitasatospora</taxon>
    </lineage>
</organism>